<evidence type="ECO:0000313" key="1">
    <source>
        <dbReference type="EMBL" id="KAK4421909.1"/>
    </source>
</evidence>
<reference evidence="1" key="1">
    <citation type="submission" date="2020-06" db="EMBL/GenBank/DDBJ databases">
        <authorList>
            <person name="Li T."/>
            <person name="Hu X."/>
            <person name="Zhang T."/>
            <person name="Song X."/>
            <person name="Zhang H."/>
            <person name="Dai N."/>
            <person name="Sheng W."/>
            <person name="Hou X."/>
            <person name="Wei L."/>
        </authorList>
    </citation>
    <scope>NUCLEOTIDE SEQUENCE</scope>
    <source>
        <strain evidence="1">3651</strain>
        <tissue evidence="1">Leaf</tissue>
    </source>
</reference>
<accession>A0AAE2CH71</accession>
<dbReference type="EMBL" id="JACGWO010000008">
    <property type="protein sequence ID" value="KAK4421909.1"/>
    <property type="molecule type" value="Genomic_DNA"/>
</dbReference>
<reference evidence="1" key="2">
    <citation type="journal article" date="2024" name="Plant">
        <title>Genomic evolution and insights into agronomic trait innovations of Sesamum species.</title>
        <authorList>
            <person name="Miao H."/>
            <person name="Wang L."/>
            <person name="Qu L."/>
            <person name="Liu H."/>
            <person name="Sun Y."/>
            <person name="Le M."/>
            <person name="Wang Q."/>
            <person name="Wei S."/>
            <person name="Zheng Y."/>
            <person name="Lin W."/>
            <person name="Duan Y."/>
            <person name="Cao H."/>
            <person name="Xiong S."/>
            <person name="Wang X."/>
            <person name="Wei L."/>
            <person name="Li C."/>
            <person name="Ma Q."/>
            <person name="Ju M."/>
            <person name="Zhao R."/>
            <person name="Li G."/>
            <person name="Mu C."/>
            <person name="Tian Q."/>
            <person name="Mei H."/>
            <person name="Zhang T."/>
            <person name="Gao T."/>
            <person name="Zhang H."/>
        </authorList>
    </citation>
    <scope>NUCLEOTIDE SEQUENCE</scope>
    <source>
        <strain evidence="1">3651</strain>
    </source>
</reference>
<proteinExistence type="predicted"/>
<comment type="caution">
    <text evidence="1">The sequence shown here is derived from an EMBL/GenBank/DDBJ whole genome shotgun (WGS) entry which is preliminary data.</text>
</comment>
<protein>
    <submittedName>
        <fullName evidence="1">Uncharacterized protein</fullName>
    </submittedName>
</protein>
<sequence length="181" mass="20206">MHRSIINNSSSNYINNNFNSSNIIKSINTNNNSIGKSMITNIQFRHMVIFSIKHRRSNNHFTCSYLSGSIVVRQRVAGAHELGKLKRKIEWGVTKKVRSDSDERLNLRRRWPELDRSEVREGVQSGGFANVVWTRVAGREGKCSVGRVVGVKGMVSPARIAATVSGDVLVGCSKHWQPTAS</sequence>
<evidence type="ECO:0000313" key="2">
    <source>
        <dbReference type="Proteomes" id="UP001293254"/>
    </source>
</evidence>
<keyword evidence="2" id="KW-1185">Reference proteome</keyword>
<organism evidence="1 2">
    <name type="scientific">Sesamum alatum</name>
    <dbReference type="NCBI Taxonomy" id="300844"/>
    <lineage>
        <taxon>Eukaryota</taxon>
        <taxon>Viridiplantae</taxon>
        <taxon>Streptophyta</taxon>
        <taxon>Embryophyta</taxon>
        <taxon>Tracheophyta</taxon>
        <taxon>Spermatophyta</taxon>
        <taxon>Magnoliopsida</taxon>
        <taxon>eudicotyledons</taxon>
        <taxon>Gunneridae</taxon>
        <taxon>Pentapetalae</taxon>
        <taxon>asterids</taxon>
        <taxon>lamiids</taxon>
        <taxon>Lamiales</taxon>
        <taxon>Pedaliaceae</taxon>
        <taxon>Sesamum</taxon>
    </lineage>
</organism>
<name>A0AAE2CH71_9LAMI</name>
<dbReference type="Proteomes" id="UP001293254">
    <property type="component" value="Unassembled WGS sequence"/>
</dbReference>
<gene>
    <name evidence="1" type="ORF">Salat_2141600</name>
</gene>
<dbReference type="AlphaFoldDB" id="A0AAE2CH71"/>